<name>A0ABD0TKK9_LOXSC</name>
<keyword evidence="1" id="KW-0732">Signal</keyword>
<dbReference type="Proteomes" id="UP001549921">
    <property type="component" value="Unassembled WGS sequence"/>
</dbReference>
<dbReference type="PANTHER" id="PTHR11008">
    <property type="entry name" value="PROTEIN TAKEOUT-LIKE PROTEIN"/>
    <property type="match status" value="1"/>
</dbReference>
<dbReference type="AlphaFoldDB" id="A0ABD0TKK9"/>
<comment type="caution">
    <text evidence="2">The sequence shown here is derived from an EMBL/GenBank/DDBJ whole genome shotgun (WGS) entry which is preliminary data.</text>
</comment>
<reference evidence="2 3" key="1">
    <citation type="submission" date="2024-06" db="EMBL/GenBank/DDBJ databases">
        <title>A chromosome-level genome assembly of beet webworm, Loxostege sticticalis.</title>
        <authorList>
            <person name="Zhang Y."/>
        </authorList>
    </citation>
    <scope>NUCLEOTIDE SEQUENCE [LARGE SCALE GENOMIC DNA]</scope>
    <source>
        <strain evidence="2">AQ028</strain>
        <tissue evidence="2">Male pupae</tissue>
    </source>
</reference>
<sequence length="234" mass="26387">MKSFTFAFIILAAGATAVPSSPYTEKQTLPDLQGRTDERVVTGIIERMIKELIQEIRNKGLDPFRQEAFYYEFELPDIDLIAFEAIVGDLLMEGLSNIRINHVSYSVFSSRLRLDLSLPLIFGRIDKSRASIRVFNSRIGGKLSGSVAVEEIRLNIDARLHISIISGASIRSLNVDFSVHDIESAVKFIVFGTDLSNQVNYFLSEIIPRILKENRAEINKILEEIIKEIAKKVL</sequence>
<dbReference type="Gene3D" id="3.15.10.30">
    <property type="entry name" value="Haemolymph juvenile hormone binding protein"/>
    <property type="match status" value="1"/>
</dbReference>
<organism evidence="2 3">
    <name type="scientific">Loxostege sticticalis</name>
    <name type="common">Beet webworm moth</name>
    <dbReference type="NCBI Taxonomy" id="481309"/>
    <lineage>
        <taxon>Eukaryota</taxon>
        <taxon>Metazoa</taxon>
        <taxon>Ecdysozoa</taxon>
        <taxon>Arthropoda</taxon>
        <taxon>Hexapoda</taxon>
        <taxon>Insecta</taxon>
        <taxon>Pterygota</taxon>
        <taxon>Neoptera</taxon>
        <taxon>Endopterygota</taxon>
        <taxon>Lepidoptera</taxon>
        <taxon>Glossata</taxon>
        <taxon>Ditrysia</taxon>
        <taxon>Pyraloidea</taxon>
        <taxon>Crambidae</taxon>
        <taxon>Pyraustinae</taxon>
        <taxon>Loxostege</taxon>
    </lineage>
</organism>
<evidence type="ECO:0000256" key="1">
    <source>
        <dbReference type="SAM" id="SignalP"/>
    </source>
</evidence>
<dbReference type="InterPro" id="IPR010562">
    <property type="entry name" value="Haemolymph_juvenile_hormone-bd"/>
</dbReference>
<dbReference type="PANTHER" id="PTHR11008:SF29">
    <property type="entry name" value="IP17226P"/>
    <property type="match status" value="1"/>
</dbReference>
<evidence type="ECO:0000313" key="2">
    <source>
        <dbReference type="EMBL" id="KAL0849815.1"/>
    </source>
</evidence>
<evidence type="ECO:0000313" key="3">
    <source>
        <dbReference type="Proteomes" id="UP001549921"/>
    </source>
</evidence>
<feature type="signal peptide" evidence="1">
    <location>
        <begin position="1"/>
        <end position="17"/>
    </location>
</feature>
<dbReference type="InterPro" id="IPR038606">
    <property type="entry name" value="To_sf"/>
</dbReference>
<gene>
    <name evidence="2" type="ORF">ABMA28_011756</name>
</gene>
<dbReference type="Pfam" id="PF06585">
    <property type="entry name" value="JHBP"/>
    <property type="match status" value="1"/>
</dbReference>
<feature type="chain" id="PRO_5044800242" evidence="1">
    <location>
        <begin position="18"/>
        <end position="234"/>
    </location>
</feature>
<accession>A0ABD0TKK9</accession>
<dbReference type="EMBL" id="JBEDNZ010000003">
    <property type="protein sequence ID" value="KAL0849815.1"/>
    <property type="molecule type" value="Genomic_DNA"/>
</dbReference>
<protein>
    <submittedName>
        <fullName evidence="2">Uncharacterized protein</fullName>
    </submittedName>
</protein>
<proteinExistence type="predicted"/>